<dbReference type="Proteomes" id="UP000789901">
    <property type="component" value="Unassembled WGS sequence"/>
</dbReference>
<evidence type="ECO:0000313" key="1">
    <source>
        <dbReference type="EMBL" id="CAG8758268.1"/>
    </source>
</evidence>
<reference evidence="1 2" key="1">
    <citation type="submission" date="2021-06" db="EMBL/GenBank/DDBJ databases">
        <authorList>
            <person name="Kallberg Y."/>
            <person name="Tangrot J."/>
            <person name="Rosling A."/>
        </authorList>
    </citation>
    <scope>NUCLEOTIDE SEQUENCE [LARGE SCALE GENOMIC DNA]</scope>
    <source>
        <strain evidence="1 2">120-4 pot B 10/14</strain>
    </source>
</reference>
<accession>A0ABN7VD14</accession>
<gene>
    <name evidence="1" type="ORF">GMARGA_LOCUS17166</name>
</gene>
<evidence type="ECO:0000313" key="2">
    <source>
        <dbReference type="Proteomes" id="UP000789901"/>
    </source>
</evidence>
<keyword evidence="2" id="KW-1185">Reference proteome</keyword>
<dbReference type="EMBL" id="CAJVQB010012838">
    <property type="protein sequence ID" value="CAG8758268.1"/>
    <property type="molecule type" value="Genomic_DNA"/>
</dbReference>
<protein>
    <submittedName>
        <fullName evidence="1">22510_t:CDS:1</fullName>
    </submittedName>
</protein>
<sequence length="148" mass="17194">MQTILKPILVPDYNLSIGSSQKLVPSVYLLINSKETDESLYNDKIKLLWVLLVDGGPDENLRYFKNIIQYCKLFYALNLDYLTIHIHALGQSVYNPVERNMLPLFKKVARIILLIDYFGNLLNFQENVHDYELGLQNFHYIGQTLADL</sequence>
<dbReference type="PANTHER" id="PTHR46954:SF1">
    <property type="entry name" value="C2H2-TYPE DOMAIN-CONTAINING PROTEIN"/>
    <property type="match status" value="1"/>
</dbReference>
<proteinExistence type="predicted"/>
<name>A0ABN7VD14_GIGMA</name>
<dbReference type="PANTHER" id="PTHR46954">
    <property type="entry name" value="C2H2-TYPE DOMAIN-CONTAINING PROTEIN"/>
    <property type="match status" value="1"/>
</dbReference>
<organism evidence="1 2">
    <name type="scientific">Gigaspora margarita</name>
    <dbReference type="NCBI Taxonomy" id="4874"/>
    <lineage>
        <taxon>Eukaryota</taxon>
        <taxon>Fungi</taxon>
        <taxon>Fungi incertae sedis</taxon>
        <taxon>Mucoromycota</taxon>
        <taxon>Glomeromycotina</taxon>
        <taxon>Glomeromycetes</taxon>
        <taxon>Diversisporales</taxon>
        <taxon>Gigasporaceae</taxon>
        <taxon>Gigaspora</taxon>
    </lineage>
</organism>
<comment type="caution">
    <text evidence="1">The sequence shown here is derived from an EMBL/GenBank/DDBJ whole genome shotgun (WGS) entry which is preliminary data.</text>
</comment>